<keyword evidence="3" id="KW-1185">Reference proteome</keyword>
<dbReference type="AlphaFoldDB" id="A0A427Y381"/>
<gene>
    <name evidence="2" type="ORF">EHS25_004925</name>
</gene>
<dbReference type="Proteomes" id="UP000279259">
    <property type="component" value="Unassembled WGS sequence"/>
</dbReference>
<dbReference type="EMBL" id="RSCD01000020">
    <property type="protein sequence ID" value="RSH85529.1"/>
    <property type="molecule type" value="Genomic_DNA"/>
</dbReference>
<name>A0A427Y381_9TREE</name>
<organism evidence="2 3">
    <name type="scientific">Saitozyma podzolica</name>
    <dbReference type="NCBI Taxonomy" id="1890683"/>
    <lineage>
        <taxon>Eukaryota</taxon>
        <taxon>Fungi</taxon>
        <taxon>Dikarya</taxon>
        <taxon>Basidiomycota</taxon>
        <taxon>Agaricomycotina</taxon>
        <taxon>Tremellomycetes</taxon>
        <taxon>Tremellales</taxon>
        <taxon>Trimorphomycetaceae</taxon>
        <taxon>Saitozyma</taxon>
    </lineage>
</organism>
<proteinExistence type="predicted"/>
<comment type="caution">
    <text evidence="2">The sequence shown here is derived from an EMBL/GenBank/DDBJ whole genome shotgun (WGS) entry which is preliminary data.</text>
</comment>
<feature type="compositionally biased region" description="Basic and acidic residues" evidence="1">
    <location>
        <begin position="177"/>
        <end position="188"/>
    </location>
</feature>
<accession>A0A427Y381</accession>
<evidence type="ECO:0000256" key="1">
    <source>
        <dbReference type="SAM" id="MobiDB-lite"/>
    </source>
</evidence>
<protein>
    <submittedName>
        <fullName evidence="2">Uncharacterized protein</fullName>
    </submittedName>
</protein>
<evidence type="ECO:0000313" key="2">
    <source>
        <dbReference type="EMBL" id="RSH85529.1"/>
    </source>
</evidence>
<sequence>MSPNGDHPLDDITIIGGTVMRLKGRHVLRDYERQLRAQTKVAVWYPDPISCVKFAPDPSPLHNLQVLRISPQDCSRLRRQDSCKGADARGYPYSAPVNAPRASQAHPVLCPCNWTFFELAGSFLHRYLELPPDPTGLMGHIDVLVSSSLLVRDAGSSSTNLFKRGTRKPPPTQLEKTASRREVEASHRQARNDLLLRASRRSQSVAPTGSVFTFMLVSYTVKTPSGDKELLDDVSGMVGPSG</sequence>
<feature type="region of interest" description="Disordered" evidence="1">
    <location>
        <begin position="159"/>
        <end position="188"/>
    </location>
</feature>
<reference evidence="2 3" key="1">
    <citation type="submission" date="2018-11" db="EMBL/GenBank/DDBJ databases">
        <title>Genome sequence of Saitozyma podzolica DSM 27192.</title>
        <authorList>
            <person name="Aliyu H."/>
            <person name="Gorte O."/>
            <person name="Ochsenreither K."/>
        </authorList>
    </citation>
    <scope>NUCLEOTIDE SEQUENCE [LARGE SCALE GENOMIC DNA]</scope>
    <source>
        <strain evidence="2 3">DSM 27192</strain>
    </source>
</reference>
<evidence type="ECO:0000313" key="3">
    <source>
        <dbReference type="Proteomes" id="UP000279259"/>
    </source>
</evidence>